<keyword evidence="5" id="KW-1185">Reference proteome</keyword>
<dbReference type="FunFam" id="2.60.40.10:FF:000080">
    <property type="entry name" value="Myosin light chain kinase, smooth muscle"/>
    <property type="match status" value="1"/>
</dbReference>
<feature type="domain" description="Ig-like" evidence="3">
    <location>
        <begin position="11"/>
        <end position="99"/>
    </location>
</feature>
<feature type="non-terminal residue" evidence="4">
    <location>
        <position position="1"/>
    </location>
</feature>
<evidence type="ECO:0000313" key="5">
    <source>
        <dbReference type="Proteomes" id="UP001529510"/>
    </source>
</evidence>
<dbReference type="InterPro" id="IPR013098">
    <property type="entry name" value="Ig_I-set"/>
</dbReference>
<keyword evidence="2" id="KW-0393">Immunoglobulin domain</keyword>
<reference evidence="4 5" key="1">
    <citation type="submission" date="2024-05" db="EMBL/GenBank/DDBJ databases">
        <title>Genome sequencing and assembly of Indian major carp, Cirrhinus mrigala (Hamilton, 1822).</title>
        <authorList>
            <person name="Mohindra V."/>
            <person name="Chowdhury L.M."/>
            <person name="Lal K."/>
            <person name="Jena J.K."/>
        </authorList>
    </citation>
    <scope>NUCLEOTIDE SEQUENCE [LARGE SCALE GENOMIC DNA]</scope>
    <source>
        <strain evidence="4">CM1030</strain>
        <tissue evidence="4">Blood</tissue>
    </source>
</reference>
<evidence type="ECO:0000256" key="2">
    <source>
        <dbReference type="ARBA" id="ARBA00023319"/>
    </source>
</evidence>
<proteinExistence type="inferred from homology"/>
<comment type="caution">
    <text evidence="4">The sequence shown here is derived from an EMBL/GenBank/DDBJ whole genome shotgun (WGS) entry which is preliminary data.</text>
</comment>
<dbReference type="Pfam" id="PF07679">
    <property type="entry name" value="I-set"/>
    <property type="match status" value="1"/>
</dbReference>
<accession>A0ABD0QZH4</accession>
<dbReference type="Proteomes" id="UP001529510">
    <property type="component" value="Unassembled WGS sequence"/>
</dbReference>
<protein>
    <recommendedName>
        <fullName evidence="3">Ig-like domain-containing protein</fullName>
    </recommendedName>
</protein>
<dbReference type="InterPro" id="IPR013783">
    <property type="entry name" value="Ig-like_fold"/>
</dbReference>
<evidence type="ECO:0000256" key="1">
    <source>
        <dbReference type="ARBA" id="ARBA00006692"/>
    </source>
</evidence>
<gene>
    <name evidence="4" type="ORF">M9458_014269</name>
</gene>
<dbReference type="AlphaFoldDB" id="A0ABD0QZH4"/>
<dbReference type="SUPFAM" id="SSF48726">
    <property type="entry name" value="Immunoglobulin"/>
    <property type="match status" value="1"/>
</dbReference>
<dbReference type="InterPro" id="IPR007110">
    <property type="entry name" value="Ig-like_dom"/>
</dbReference>
<dbReference type="PANTHER" id="PTHR47633:SF4">
    <property type="entry name" value="MYOPALLADIN ISOFORM X1"/>
    <property type="match status" value="1"/>
</dbReference>
<organism evidence="4 5">
    <name type="scientific">Cirrhinus mrigala</name>
    <name type="common">Mrigala</name>
    <dbReference type="NCBI Taxonomy" id="683832"/>
    <lineage>
        <taxon>Eukaryota</taxon>
        <taxon>Metazoa</taxon>
        <taxon>Chordata</taxon>
        <taxon>Craniata</taxon>
        <taxon>Vertebrata</taxon>
        <taxon>Euteleostomi</taxon>
        <taxon>Actinopterygii</taxon>
        <taxon>Neopterygii</taxon>
        <taxon>Teleostei</taxon>
        <taxon>Ostariophysi</taxon>
        <taxon>Cypriniformes</taxon>
        <taxon>Cyprinidae</taxon>
        <taxon>Labeoninae</taxon>
        <taxon>Labeonini</taxon>
        <taxon>Cirrhinus</taxon>
    </lineage>
</organism>
<feature type="non-terminal residue" evidence="4">
    <location>
        <position position="99"/>
    </location>
</feature>
<dbReference type="InterPro" id="IPR036179">
    <property type="entry name" value="Ig-like_dom_sf"/>
</dbReference>
<comment type="similarity">
    <text evidence="1">Belongs to the protein kinase superfamily. CAMK Ser/Thr protein kinase family.</text>
</comment>
<evidence type="ECO:0000259" key="3">
    <source>
        <dbReference type="PROSITE" id="PS50835"/>
    </source>
</evidence>
<dbReference type="EMBL" id="JAMKFB020000006">
    <property type="protein sequence ID" value="KAL0191571.1"/>
    <property type="molecule type" value="Genomic_DNA"/>
</dbReference>
<dbReference type="PROSITE" id="PS50835">
    <property type="entry name" value="IG_LIKE"/>
    <property type="match status" value="1"/>
</dbReference>
<evidence type="ECO:0000313" key="4">
    <source>
        <dbReference type="EMBL" id="KAL0191571.1"/>
    </source>
</evidence>
<sequence>SPAKITFERPPSISVPLKIRSTPQGYQLYMTCAVRGFPTPHVAWYLNNVCINSNNNYYITNAYGVCSMYIIRVGPEHSGEYKVVAVNSFGKAECSTKLR</sequence>
<dbReference type="Gene3D" id="2.60.40.10">
    <property type="entry name" value="Immunoglobulins"/>
    <property type="match status" value="1"/>
</dbReference>
<name>A0ABD0QZH4_CIRMR</name>
<dbReference type="PANTHER" id="PTHR47633">
    <property type="entry name" value="IMMUNOGLOBULIN"/>
    <property type="match status" value="1"/>
</dbReference>